<evidence type="ECO:0000313" key="1">
    <source>
        <dbReference type="EMBL" id="AOR31113.1"/>
    </source>
</evidence>
<dbReference type="AlphaFoldDB" id="A0A1D7Y6A0"/>
<protein>
    <submittedName>
        <fullName evidence="1">Uncharacterized protein</fullName>
    </submittedName>
</protein>
<reference evidence="2" key="1">
    <citation type="submission" date="2016-09" db="EMBL/GenBank/DDBJ databases">
        <title>Streptomyces puniciscabiei strain:TW1S1 Genome sequencing and assembly.</title>
        <authorList>
            <person name="Kim M.-K."/>
            <person name="Kim S.B."/>
        </authorList>
    </citation>
    <scope>NUCLEOTIDE SEQUENCE [LARGE SCALE GENOMIC DNA]</scope>
    <source>
        <strain evidence="2">TW1S1</strain>
    </source>
</reference>
<dbReference type="Proteomes" id="UP000094960">
    <property type="component" value="Chromosome"/>
</dbReference>
<gene>
    <name evidence="1" type="ORF">BFF78_08700</name>
</gene>
<organism evidence="1 2">
    <name type="scientific">Streptomyces fodineus</name>
    <dbReference type="NCBI Taxonomy" id="1904616"/>
    <lineage>
        <taxon>Bacteria</taxon>
        <taxon>Bacillati</taxon>
        <taxon>Actinomycetota</taxon>
        <taxon>Actinomycetes</taxon>
        <taxon>Kitasatosporales</taxon>
        <taxon>Streptomycetaceae</taxon>
        <taxon>Streptomyces</taxon>
    </lineage>
</organism>
<dbReference type="KEGG" id="spun:BFF78_08700"/>
<proteinExistence type="predicted"/>
<name>A0A1D7Y6A0_9ACTN</name>
<evidence type="ECO:0000313" key="2">
    <source>
        <dbReference type="Proteomes" id="UP000094960"/>
    </source>
</evidence>
<sequence>MLLALGTTMYGSDSAFSGLPSDWWKAVSSWYQGSRFSLQLVVRWPSQSTSMSAFQNTAPFLPHTGTVADVSSSVLYLPFDICEQDFTLASRSAALTEPSWAEAGAVRADAPADACAGSTPAASRAAPEAAARVRVRRRTVGALLLGKFPYEVPYTVDLSPCPRQDSGCEVPKSMRIAVICDPGQD</sequence>
<dbReference type="EMBL" id="CP017248">
    <property type="protein sequence ID" value="AOR31113.1"/>
    <property type="molecule type" value="Genomic_DNA"/>
</dbReference>
<keyword evidence="2" id="KW-1185">Reference proteome</keyword>
<accession>A0A1D7Y6A0</accession>